<evidence type="ECO:0000256" key="8">
    <source>
        <dbReference type="ARBA" id="ARBA00023055"/>
    </source>
</evidence>
<evidence type="ECO:0000256" key="5">
    <source>
        <dbReference type="ARBA" id="ARBA00022692"/>
    </source>
</evidence>
<gene>
    <name evidence="11" type="ORF">TVAG_426560</name>
</gene>
<evidence type="ECO:0000313" key="11">
    <source>
        <dbReference type="EMBL" id="EAY14463.1"/>
    </source>
</evidence>
<keyword evidence="9 10" id="KW-0472">Membrane</keyword>
<keyword evidence="5 10" id="KW-0812">Transmembrane</keyword>
<dbReference type="PANTHER" id="PTHR13038">
    <property type="entry name" value="APG9 AUTOPHAGY 9"/>
    <property type="match status" value="1"/>
</dbReference>
<dbReference type="GO" id="GO:0006869">
    <property type="term" value="P:lipid transport"/>
    <property type="evidence" value="ECO:0007669"/>
    <property type="project" value="UniProtKB-KW"/>
</dbReference>
<dbReference type="PANTHER" id="PTHR13038:SF10">
    <property type="entry name" value="AUTOPHAGY-RELATED PROTEIN 9"/>
    <property type="match status" value="1"/>
</dbReference>
<keyword evidence="8 10" id="KW-0445">Lipid transport</keyword>
<feature type="transmembrane region" description="Helical" evidence="10">
    <location>
        <begin position="20"/>
        <end position="45"/>
    </location>
</feature>
<dbReference type="EMBL" id="DS113270">
    <property type="protein sequence ID" value="EAY14463.1"/>
    <property type="molecule type" value="Genomic_DNA"/>
</dbReference>
<dbReference type="GO" id="GO:0034045">
    <property type="term" value="C:phagophore assembly site membrane"/>
    <property type="evidence" value="ECO:0007669"/>
    <property type="project" value="UniProtKB-SubCell"/>
</dbReference>
<keyword evidence="6 10" id="KW-1133">Transmembrane helix</keyword>
<evidence type="ECO:0000256" key="6">
    <source>
        <dbReference type="ARBA" id="ARBA00022989"/>
    </source>
</evidence>
<dbReference type="GO" id="GO:0034497">
    <property type="term" value="P:protein localization to phagophore assembly site"/>
    <property type="evidence" value="ECO:0000318"/>
    <property type="project" value="GO_Central"/>
</dbReference>
<evidence type="ECO:0000256" key="10">
    <source>
        <dbReference type="RuleBase" id="RU364027"/>
    </source>
</evidence>
<evidence type="ECO:0000313" key="12">
    <source>
        <dbReference type="Proteomes" id="UP000001542"/>
    </source>
</evidence>
<reference evidence="11" key="1">
    <citation type="submission" date="2006-10" db="EMBL/GenBank/DDBJ databases">
        <authorList>
            <person name="Amadeo P."/>
            <person name="Zhao Q."/>
            <person name="Wortman J."/>
            <person name="Fraser-Liggett C."/>
            <person name="Carlton J."/>
        </authorList>
    </citation>
    <scope>NUCLEOTIDE SEQUENCE</scope>
    <source>
        <strain evidence="11">G3</strain>
    </source>
</reference>
<protein>
    <recommendedName>
        <fullName evidence="3 10">Autophagy-related protein 9</fullName>
    </recommendedName>
</protein>
<feature type="transmembrane region" description="Helical" evidence="10">
    <location>
        <begin position="75"/>
        <end position="103"/>
    </location>
</feature>
<dbReference type="FunCoup" id="A2DYS3">
    <property type="interactions" value="339"/>
</dbReference>
<feature type="transmembrane region" description="Helical" evidence="10">
    <location>
        <begin position="315"/>
        <end position="333"/>
    </location>
</feature>
<feature type="transmembrane region" description="Helical" evidence="10">
    <location>
        <begin position="345"/>
        <end position="363"/>
    </location>
</feature>
<feature type="transmembrane region" description="Helical" evidence="10">
    <location>
        <begin position="228"/>
        <end position="253"/>
    </location>
</feature>
<comment type="subcellular location">
    <subcellularLocation>
        <location evidence="1 10">Preautophagosomal structure membrane</location>
        <topology evidence="1 10">Multi-pass membrane protein</topology>
    </subcellularLocation>
</comment>
<dbReference type="GO" id="GO:0005776">
    <property type="term" value="C:autophagosome"/>
    <property type="evidence" value="ECO:0000318"/>
    <property type="project" value="GO_Central"/>
</dbReference>
<sequence>MINDDFSWKSIYNYYYQKGLTVYILECLFKIISSLVIAFTPILLFGCLNWEKMDSAKTISEIILPFPKGWMNSNIFFKISFILFLIYSLILIIQFVSTLPLFISLHKYYSKKLGLSDKDLIVIEWNEVVESIIVCDPLKSISTLSIAQQITREDNYLGGMVEDQSVFTWRLPWKKEMEQLPMNSSFFYFLKMSLQGTIFNSDGVPLICGVQNIQAAQNQQKLKSRFRIVGVLMILIAPFALIYEILNTIFAYIESIRASPDDLSLRQLSPIVRFKAREFNELPHTFDKRVMKSYEWADLYLDQFNQSPLVPVMRTFSFLAGSIIAIVFFVGIISDIPKVLGLEIFGGKTIAWLITILASVYAACKPPRPPTNMYGLGPDELFVELQKHIHLDLSDSRNSPHSWETYDNVDRAYPPIWKHALINIASVIINPFLFIAILPLKASSIVEFVRRNSVENSEIGWICALGAFEDPQRYSASPEHRARLNRSNAAYDSNKVQIHLEPIREDSNDLLKSIYGQPAEQTPEKEPMGDENLVGFGIDALSPNEFYVPENDAIPPPPDSMV</sequence>
<evidence type="ECO:0000256" key="9">
    <source>
        <dbReference type="ARBA" id="ARBA00023136"/>
    </source>
</evidence>
<dbReference type="GO" id="GO:0000423">
    <property type="term" value="P:mitophagy"/>
    <property type="evidence" value="ECO:0000318"/>
    <property type="project" value="GO_Central"/>
</dbReference>
<dbReference type="Pfam" id="PF04109">
    <property type="entry name" value="ATG9"/>
    <property type="match status" value="1"/>
</dbReference>
<keyword evidence="12" id="KW-1185">Reference proteome</keyword>
<organism evidence="11 12">
    <name type="scientific">Trichomonas vaginalis (strain ATCC PRA-98 / G3)</name>
    <dbReference type="NCBI Taxonomy" id="412133"/>
    <lineage>
        <taxon>Eukaryota</taxon>
        <taxon>Metamonada</taxon>
        <taxon>Parabasalia</taxon>
        <taxon>Trichomonadida</taxon>
        <taxon>Trichomonadidae</taxon>
        <taxon>Trichomonas</taxon>
    </lineage>
</organism>
<feature type="transmembrane region" description="Helical" evidence="10">
    <location>
        <begin position="420"/>
        <end position="440"/>
    </location>
</feature>
<dbReference type="STRING" id="5722.A2DYS3"/>
<evidence type="ECO:0000256" key="3">
    <source>
        <dbReference type="ARBA" id="ARBA00018074"/>
    </source>
</evidence>
<reference evidence="11" key="2">
    <citation type="journal article" date="2007" name="Science">
        <title>Draft genome sequence of the sexually transmitted pathogen Trichomonas vaginalis.</title>
        <authorList>
            <person name="Carlton J.M."/>
            <person name="Hirt R.P."/>
            <person name="Silva J.C."/>
            <person name="Delcher A.L."/>
            <person name="Schatz M."/>
            <person name="Zhao Q."/>
            <person name="Wortman J.R."/>
            <person name="Bidwell S.L."/>
            <person name="Alsmark U.C.M."/>
            <person name="Besteiro S."/>
            <person name="Sicheritz-Ponten T."/>
            <person name="Noel C.J."/>
            <person name="Dacks J.B."/>
            <person name="Foster P.G."/>
            <person name="Simillion C."/>
            <person name="Van de Peer Y."/>
            <person name="Miranda-Saavedra D."/>
            <person name="Barton G.J."/>
            <person name="Westrop G.D."/>
            <person name="Mueller S."/>
            <person name="Dessi D."/>
            <person name="Fiori P.L."/>
            <person name="Ren Q."/>
            <person name="Paulsen I."/>
            <person name="Zhang H."/>
            <person name="Bastida-Corcuera F.D."/>
            <person name="Simoes-Barbosa A."/>
            <person name="Brown M.T."/>
            <person name="Hayes R.D."/>
            <person name="Mukherjee M."/>
            <person name="Okumura C.Y."/>
            <person name="Schneider R."/>
            <person name="Smith A.J."/>
            <person name="Vanacova S."/>
            <person name="Villalvazo M."/>
            <person name="Haas B.J."/>
            <person name="Pertea M."/>
            <person name="Feldblyum T.V."/>
            <person name="Utterback T.R."/>
            <person name="Shu C.L."/>
            <person name="Osoegawa K."/>
            <person name="de Jong P.J."/>
            <person name="Hrdy I."/>
            <person name="Horvathova L."/>
            <person name="Zubacova Z."/>
            <person name="Dolezal P."/>
            <person name="Malik S.B."/>
            <person name="Logsdon J.M. Jr."/>
            <person name="Henze K."/>
            <person name="Gupta A."/>
            <person name="Wang C.C."/>
            <person name="Dunne R.L."/>
            <person name="Upcroft J.A."/>
            <person name="Upcroft P."/>
            <person name="White O."/>
            <person name="Salzberg S.L."/>
            <person name="Tang P."/>
            <person name="Chiu C.-H."/>
            <person name="Lee Y.-S."/>
            <person name="Embley T.M."/>
            <person name="Coombs G.H."/>
            <person name="Mottram J.C."/>
            <person name="Tachezy J."/>
            <person name="Fraser-Liggett C.M."/>
            <person name="Johnson P.J."/>
        </authorList>
    </citation>
    <scope>NUCLEOTIDE SEQUENCE [LARGE SCALE GENOMIC DNA]</scope>
    <source>
        <strain evidence="11">G3</strain>
    </source>
</reference>
<dbReference type="OrthoDB" id="2020634at2759"/>
<evidence type="ECO:0000256" key="7">
    <source>
        <dbReference type="ARBA" id="ARBA00023006"/>
    </source>
</evidence>
<dbReference type="AlphaFoldDB" id="A2DYS3"/>
<keyword evidence="7 10" id="KW-0072">Autophagy</keyword>
<dbReference type="VEuPathDB" id="TrichDB:TVAGG3_0538310"/>
<dbReference type="GO" id="GO:0034727">
    <property type="term" value="P:piecemeal microautophagy of the nucleus"/>
    <property type="evidence" value="ECO:0000318"/>
    <property type="project" value="GO_Central"/>
</dbReference>
<keyword evidence="4 10" id="KW-0813">Transport</keyword>
<evidence type="ECO:0000256" key="1">
    <source>
        <dbReference type="ARBA" id="ARBA00004511"/>
    </source>
</evidence>
<dbReference type="KEGG" id="tva:4772451"/>
<name>A2DYS3_TRIV3</name>
<dbReference type="GO" id="GO:0061709">
    <property type="term" value="P:reticulophagy"/>
    <property type="evidence" value="ECO:0000318"/>
    <property type="project" value="GO_Central"/>
</dbReference>
<dbReference type="GO" id="GO:0000407">
    <property type="term" value="C:phagophore assembly site"/>
    <property type="evidence" value="ECO:0000318"/>
    <property type="project" value="GO_Central"/>
</dbReference>
<dbReference type="Proteomes" id="UP000001542">
    <property type="component" value="Unassembled WGS sequence"/>
</dbReference>
<dbReference type="VEuPathDB" id="TrichDB:TVAG_426560"/>
<comment type="function">
    <text evidence="10">Phospholipid scramblase involved in autophagy. Cycles between the preautophagosomal structure/phagophore assembly site (PAS) and the cytoplasmic vesicle pool and supplies membrane for the growing autophagosome. Lipid scramblase activity plays a key role in preautophagosomal structure/phagophore assembly by distributing the phospholipids that arrive through ATG2 from the cytoplasmic to the luminal leaflet of the bilayer, thereby driving autophagosomal membrane expansion.</text>
</comment>
<dbReference type="InParanoid" id="A2DYS3"/>
<dbReference type="eggNOG" id="KOG2173">
    <property type="taxonomic scope" value="Eukaryota"/>
</dbReference>
<proteinExistence type="inferred from homology"/>
<dbReference type="RefSeq" id="XP_001326686.1">
    <property type="nucleotide sequence ID" value="XM_001326651.1"/>
</dbReference>
<dbReference type="SMR" id="A2DYS3"/>
<comment type="similarity">
    <text evidence="2 10">Belongs to the ATG9 family.</text>
</comment>
<evidence type="ECO:0000256" key="2">
    <source>
        <dbReference type="ARBA" id="ARBA00006185"/>
    </source>
</evidence>
<evidence type="ECO:0000256" key="4">
    <source>
        <dbReference type="ARBA" id="ARBA00022448"/>
    </source>
</evidence>
<dbReference type="InterPro" id="IPR007241">
    <property type="entry name" value="Autophagy-rel_prot_9"/>
</dbReference>
<accession>A2DYS3</accession>